<feature type="domain" description="PLD phosphodiesterase" evidence="8">
    <location>
        <begin position="929"/>
        <end position="956"/>
    </location>
</feature>
<keyword evidence="5 7" id="KW-0442">Lipid degradation</keyword>
<dbReference type="AlphaFoldDB" id="A0A815AK09"/>
<gene>
    <name evidence="10" type="ORF">RFH988_LOCUS27548</name>
</gene>
<keyword evidence="3" id="KW-0677">Repeat</keyword>
<sequence length="1111" mass="130551">MNQTDPSAGITCLIKPTIVIVDATIHSNKSRRRHIEYLPYPDWNFLEESLEICSNEKYPLEQVYLKCNKAFVDRLPVEVIKITATRDYNPVTEFLYPYRYSITVRHGTEFEWTINKRYKHFHDLHKALVHYVENLMERSISSLNRNNLSRKKSINDEDYSLIRKQEEEPPCFPIRNDRIDFIDRFSIEDRCKTFENYLNKILKHPKFREHIAVREFFEVSPLSFVHGLSISFKEGAMAKRLNDDFHRRSIFLRAPFMCDCFKTHRGREWFVLKDSYLAYMNLDLPSIEFPILFDSAFDIHHGFEHTATNNGIRIQNLQRSLILKFDKEDERDDWFNSLIEVKNKCLLVNKHPFGSFVPQRHRQYAQWFTNGQSYMEAIAKAILAAQEEIFIASWWLSPEVTLIRPYDDDSMRLDNLLDKRAEEGIRVYVMIFKDFTPLVGLNSAHTKLQLMSKSVTKKNIKVIRHRGHSVGSGNISAIYSSHHEKTIIIDQRIAFIGGIDLAWGRWDTDEHRIIDWGDENITELKLPSEIIDQSKEEAATNTIEKMANNSILGKIVTSTIISRPLVDEINSDQEEEEDLVLKTNQNKNLNDDQTKTFGSMNSINKLNLTERKLLNEEDNIQKQSYKYKKNWKKILKKHKKNKSEDSSSDDDEEILQEESIKNKFKSIINIPPVLNKKRRYFLGKDYSNPYTKDFEFLHKFDEDYIDRKNHPRVPWYDEGLVVSGEAARDCARHFIQRWNIHKASKYPNNDLYPYILPKTYDDKELIDSSMLYKILGEERKPICVDAQCVRSISYWSCGVRDIECSIQNAYIDMIYNAQHFIYIENQFFVTTVQDQKIKNRIGDALYNRIIRAHMNKEKFRVYVVLPLLPGFSNVNVVQAILELIMKSINKGETSIYQRLKNHGISNPEEYITFYGMRNWDILMGTLVTEIVYVHSKLMIVDDQMCICGSANINDRSLVGDRDSEFCLVVNDIEMIDSQLNGQTQKVGIFCSTWRKKLFRQMLGIQNEQDMSVEDPCSDEFYEYFRRIAKNNAQIYEEVFNTLPNNHVRTWADVNTYTQRSKLRDTDPLISHEKCKKIQGFIVEFPLEFVADDILFPKWTTTEGILPISVWV</sequence>
<evidence type="ECO:0000313" key="11">
    <source>
        <dbReference type="Proteomes" id="UP000663882"/>
    </source>
</evidence>
<dbReference type="SMART" id="SM00312">
    <property type="entry name" value="PX"/>
    <property type="match status" value="1"/>
</dbReference>
<dbReference type="PANTHER" id="PTHR18896:SF76">
    <property type="entry name" value="PHOSPHOLIPASE"/>
    <property type="match status" value="1"/>
</dbReference>
<evidence type="ECO:0000259" key="8">
    <source>
        <dbReference type="PROSITE" id="PS50035"/>
    </source>
</evidence>
<dbReference type="GO" id="GO:0035091">
    <property type="term" value="F:phosphatidylinositol binding"/>
    <property type="evidence" value="ECO:0007669"/>
    <property type="project" value="InterPro"/>
</dbReference>
<dbReference type="InterPro" id="IPR036871">
    <property type="entry name" value="PX_dom_sf"/>
</dbReference>
<keyword evidence="6" id="KW-0443">Lipid metabolism</keyword>
<comment type="catalytic activity">
    <reaction evidence="1 7">
        <text>a 1,2-diacyl-sn-glycero-3-phosphocholine + H2O = a 1,2-diacyl-sn-glycero-3-phosphate + choline + H(+)</text>
        <dbReference type="Rhea" id="RHEA:14445"/>
        <dbReference type="ChEBI" id="CHEBI:15354"/>
        <dbReference type="ChEBI" id="CHEBI:15377"/>
        <dbReference type="ChEBI" id="CHEBI:15378"/>
        <dbReference type="ChEBI" id="CHEBI:57643"/>
        <dbReference type="ChEBI" id="CHEBI:58608"/>
        <dbReference type="EC" id="3.1.4.4"/>
    </reaction>
</comment>
<dbReference type="GO" id="GO:0009395">
    <property type="term" value="P:phospholipid catabolic process"/>
    <property type="evidence" value="ECO:0007669"/>
    <property type="project" value="TreeGrafter"/>
</dbReference>
<evidence type="ECO:0000256" key="4">
    <source>
        <dbReference type="ARBA" id="ARBA00022801"/>
    </source>
</evidence>
<dbReference type="EC" id="3.1.4.4" evidence="7"/>
<evidence type="ECO:0000259" key="9">
    <source>
        <dbReference type="PROSITE" id="PS50195"/>
    </source>
</evidence>
<evidence type="ECO:0000256" key="7">
    <source>
        <dbReference type="PIRNR" id="PIRNR009376"/>
    </source>
</evidence>
<dbReference type="EMBL" id="CAJNOO010002340">
    <property type="protein sequence ID" value="CAF1258515.1"/>
    <property type="molecule type" value="Genomic_DNA"/>
</dbReference>
<evidence type="ECO:0000313" key="10">
    <source>
        <dbReference type="EMBL" id="CAF1258515.1"/>
    </source>
</evidence>
<evidence type="ECO:0000256" key="5">
    <source>
        <dbReference type="ARBA" id="ARBA00022963"/>
    </source>
</evidence>
<organism evidence="10 11">
    <name type="scientific">Rotaria sordida</name>
    <dbReference type="NCBI Taxonomy" id="392033"/>
    <lineage>
        <taxon>Eukaryota</taxon>
        <taxon>Metazoa</taxon>
        <taxon>Spiralia</taxon>
        <taxon>Gnathifera</taxon>
        <taxon>Rotifera</taxon>
        <taxon>Eurotatoria</taxon>
        <taxon>Bdelloidea</taxon>
        <taxon>Philodinida</taxon>
        <taxon>Philodinidae</taxon>
        <taxon>Rotaria</taxon>
    </lineage>
</organism>
<dbReference type="InterPro" id="IPR001736">
    <property type="entry name" value="PLipase_D/transphosphatidylase"/>
</dbReference>
<dbReference type="Proteomes" id="UP000663882">
    <property type="component" value="Unassembled WGS sequence"/>
</dbReference>
<dbReference type="InterPro" id="IPR025202">
    <property type="entry name" value="PLD-like_dom"/>
</dbReference>
<evidence type="ECO:0000256" key="3">
    <source>
        <dbReference type="ARBA" id="ARBA00022737"/>
    </source>
</evidence>
<feature type="domain" description="PX" evidence="9">
    <location>
        <begin position="78"/>
        <end position="224"/>
    </location>
</feature>
<dbReference type="InterPro" id="IPR015679">
    <property type="entry name" value="PLipase_D_fam"/>
</dbReference>
<dbReference type="Pfam" id="PF00787">
    <property type="entry name" value="PX"/>
    <property type="match status" value="1"/>
</dbReference>
<dbReference type="Gene3D" id="3.30.870.10">
    <property type="entry name" value="Endonuclease Chain A"/>
    <property type="match status" value="2"/>
</dbReference>
<evidence type="ECO:0000256" key="1">
    <source>
        <dbReference type="ARBA" id="ARBA00000798"/>
    </source>
</evidence>
<evidence type="ECO:0000256" key="6">
    <source>
        <dbReference type="ARBA" id="ARBA00023098"/>
    </source>
</evidence>
<dbReference type="Pfam" id="PF13091">
    <property type="entry name" value="PLDc_2"/>
    <property type="match status" value="1"/>
</dbReference>
<comment type="caution">
    <text evidence="10">The sequence shown here is derived from an EMBL/GenBank/DDBJ whole genome shotgun (WGS) entry which is preliminary data.</text>
</comment>
<dbReference type="PROSITE" id="PS50035">
    <property type="entry name" value="PLD"/>
    <property type="match status" value="2"/>
</dbReference>
<dbReference type="SUPFAM" id="SSF64268">
    <property type="entry name" value="PX domain"/>
    <property type="match status" value="1"/>
</dbReference>
<accession>A0A815AK09</accession>
<dbReference type="GO" id="GO:0004630">
    <property type="term" value="F:phospholipase D activity"/>
    <property type="evidence" value="ECO:0007669"/>
    <property type="project" value="UniProtKB-UniRule"/>
</dbReference>
<dbReference type="SMART" id="SM00155">
    <property type="entry name" value="PLDc"/>
    <property type="match status" value="2"/>
</dbReference>
<dbReference type="PANTHER" id="PTHR18896">
    <property type="entry name" value="PHOSPHOLIPASE D"/>
    <property type="match status" value="1"/>
</dbReference>
<protein>
    <recommendedName>
        <fullName evidence="7">Phospholipase</fullName>
        <ecNumber evidence="7">3.1.4.4</ecNumber>
    </recommendedName>
</protein>
<dbReference type="GO" id="GO:0006654">
    <property type="term" value="P:phosphatidic acid biosynthetic process"/>
    <property type="evidence" value="ECO:0007669"/>
    <property type="project" value="InterPro"/>
</dbReference>
<dbReference type="Pfam" id="PF00614">
    <property type="entry name" value="PLDc"/>
    <property type="match status" value="1"/>
</dbReference>
<feature type="domain" description="PLD phosphodiesterase" evidence="8">
    <location>
        <begin position="478"/>
        <end position="505"/>
    </location>
</feature>
<dbReference type="InterPro" id="IPR016555">
    <property type="entry name" value="PLipase_D_euk"/>
</dbReference>
<dbReference type="PROSITE" id="PS50195">
    <property type="entry name" value="PX"/>
    <property type="match status" value="1"/>
</dbReference>
<dbReference type="SUPFAM" id="SSF56024">
    <property type="entry name" value="Phospholipase D/nuclease"/>
    <property type="match status" value="2"/>
</dbReference>
<reference evidence="10" key="1">
    <citation type="submission" date="2021-02" db="EMBL/GenBank/DDBJ databases">
        <authorList>
            <person name="Nowell W R."/>
        </authorList>
    </citation>
    <scope>NUCLEOTIDE SEQUENCE</scope>
</reference>
<proteinExistence type="inferred from homology"/>
<dbReference type="CDD" id="cd09141">
    <property type="entry name" value="PLDc_vPLD1_2_yPLD_like_2"/>
    <property type="match status" value="1"/>
</dbReference>
<dbReference type="GO" id="GO:0060627">
    <property type="term" value="P:regulation of vesicle-mediated transport"/>
    <property type="evidence" value="ECO:0007669"/>
    <property type="project" value="TreeGrafter"/>
</dbReference>
<dbReference type="Gene3D" id="3.30.1520.10">
    <property type="entry name" value="Phox-like domain"/>
    <property type="match status" value="1"/>
</dbReference>
<dbReference type="GO" id="GO:0035556">
    <property type="term" value="P:intracellular signal transduction"/>
    <property type="evidence" value="ECO:0007669"/>
    <property type="project" value="InterPro"/>
</dbReference>
<comment type="similarity">
    <text evidence="2 7">Belongs to the phospholipase D family.</text>
</comment>
<dbReference type="PIRSF" id="PIRSF009376">
    <property type="entry name" value="Phospholipase_D_euk"/>
    <property type="match status" value="1"/>
</dbReference>
<dbReference type="InterPro" id="IPR001683">
    <property type="entry name" value="PX_dom"/>
</dbReference>
<evidence type="ECO:0000256" key="2">
    <source>
        <dbReference type="ARBA" id="ARBA00008664"/>
    </source>
</evidence>
<dbReference type="OrthoDB" id="14911at2759"/>
<keyword evidence="4 7" id="KW-0378">Hydrolase</keyword>
<name>A0A815AK09_9BILA</name>